<sequence>MTLLELKAFLGWCSILNFGLLLVSALVLVLFADRLVRLHAALFQMDPADLRRLYLQSLAFYKVLILTFNIVPYVALVILT</sequence>
<dbReference type="AlphaFoldDB" id="A0A1M7GP80"/>
<proteinExistence type="predicted"/>
<feature type="transmembrane region" description="Helical" evidence="1">
    <location>
        <begin position="6"/>
        <end position="32"/>
    </location>
</feature>
<evidence type="ECO:0000256" key="1">
    <source>
        <dbReference type="SAM" id="Phobius"/>
    </source>
</evidence>
<gene>
    <name evidence="3" type="ORF">SAMN05444272_1978</name>
</gene>
<dbReference type="EMBL" id="FRBW01000002">
    <property type="protein sequence ID" value="SHM17958.1"/>
    <property type="molecule type" value="Genomic_DNA"/>
</dbReference>
<dbReference type="STRING" id="735517.SAMN05444272_1978"/>
<feature type="transmembrane region" description="Helical" evidence="1">
    <location>
        <begin position="53"/>
        <end position="79"/>
    </location>
</feature>
<keyword evidence="1" id="KW-1133">Transmembrane helix</keyword>
<evidence type="ECO:0000313" key="4">
    <source>
        <dbReference type="Proteomes" id="UP000186002"/>
    </source>
</evidence>
<accession>A0A1M7GP80</accession>
<name>A0A1M7GP80_9HYPH</name>
<evidence type="ECO:0000259" key="2">
    <source>
        <dbReference type="Pfam" id="PF21742"/>
    </source>
</evidence>
<dbReference type="Pfam" id="PF21742">
    <property type="entry name" value="DUF6868"/>
    <property type="match status" value="1"/>
</dbReference>
<keyword evidence="1" id="KW-0472">Membrane</keyword>
<evidence type="ECO:0000313" key="3">
    <source>
        <dbReference type="EMBL" id="SHM17958.1"/>
    </source>
</evidence>
<keyword evidence="4" id="KW-1185">Reference proteome</keyword>
<organism evidence="3 4">
    <name type="scientific">Roseibium suaedae</name>
    <dbReference type="NCBI Taxonomy" id="735517"/>
    <lineage>
        <taxon>Bacteria</taxon>
        <taxon>Pseudomonadati</taxon>
        <taxon>Pseudomonadota</taxon>
        <taxon>Alphaproteobacteria</taxon>
        <taxon>Hyphomicrobiales</taxon>
        <taxon>Stappiaceae</taxon>
        <taxon>Roseibium</taxon>
    </lineage>
</organism>
<protein>
    <recommendedName>
        <fullName evidence="2">DUF6868 domain-containing protein</fullName>
    </recommendedName>
</protein>
<keyword evidence="1" id="KW-0812">Transmembrane</keyword>
<dbReference type="InterPro" id="IPR049220">
    <property type="entry name" value="DUF6868"/>
</dbReference>
<dbReference type="Proteomes" id="UP000186002">
    <property type="component" value="Unassembled WGS sequence"/>
</dbReference>
<feature type="domain" description="DUF6868" evidence="2">
    <location>
        <begin position="1"/>
        <end position="79"/>
    </location>
</feature>
<dbReference type="OrthoDB" id="5918912at2"/>
<dbReference type="RefSeq" id="WP_073013795.1">
    <property type="nucleotide sequence ID" value="NZ_FRBW01000002.1"/>
</dbReference>
<reference evidence="3 4" key="1">
    <citation type="submission" date="2016-11" db="EMBL/GenBank/DDBJ databases">
        <authorList>
            <person name="Jaros S."/>
            <person name="Januszkiewicz K."/>
            <person name="Wedrychowicz H."/>
        </authorList>
    </citation>
    <scope>NUCLEOTIDE SEQUENCE [LARGE SCALE GENOMIC DNA]</scope>
    <source>
        <strain evidence="3 4">DSM 22153</strain>
    </source>
</reference>